<accession>A0A8S2V0S7</accession>
<evidence type="ECO:0000313" key="1">
    <source>
        <dbReference type="EMBL" id="CAF1567531.1"/>
    </source>
</evidence>
<organism evidence="2 3">
    <name type="scientific">Didymodactylos carnosus</name>
    <dbReference type="NCBI Taxonomy" id="1234261"/>
    <lineage>
        <taxon>Eukaryota</taxon>
        <taxon>Metazoa</taxon>
        <taxon>Spiralia</taxon>
        <taxon>Gnathifera</taxon>
        <taxon>Rotifera</taxon>
        <taxon>Eurotatoria</taxon>
        <taxon>Bdelloidea</taxon>
        <taxon>Philodinida</taxon>
        <taxon>Philodinidae</taxon>
        <taxon>Didymodactylos</taxon>
    </lineage>
</organism>
<dbReference type="Proteomes" id="UP000677228">
    <property type="component" value="Unassembled WGS sequence"/>
</dbReference>
<dbReference type="Proteomes" id="UP000682733">
    <property type="component" value="Unassembled WGS sequence"/>
</dbReference>
<comment type="caution">
    <text evidence="2">The sequence shown here is derived from an EMBL/GenBank/DDBJ whole genome shotgun (WGS) entry which is preliminary data.</text>
</comment>
<dbReference type="AlphaFoldDB" id="A0A8S2V0S7"/>
<evidence type="ECO:0000313" key="3">
    <source>
        <dbReference type="Proteomes" id="UP000682733"/>
    </source>
</evidence>
<proteinExistence type="predicted"/>
<dbReference type="EMBL" id="CAJNOK010043087">
    <property type="protein sequence ID" value="CAF1567531.1"/>
    <property type="molecule type" value="Genomic_DNA"/>
</dbReference>
<reference evidence="2" key="1">
    <citation type="submission" date="2021-02" db="EMBL/GenBank/DDBJ databases">
        <authorList>
            <person name="Nowell W R."/>
        </authorList>
    </citation>
    <scope>NUCLEOTIDE SEQUENCE</scope>
</reference>
<dbReference type="EMBL" id="CAJOBA010065833">
    <property type="protein sequence ID" value="CAF4361116.1"/>
    <property type="molecule type" value="Genomic_DNA"/>
</dbReference>
<sequence>MSVSSFAKPKIQQPSREKVDRLLLFS</sequence>
<gene>
    <name evidence="1" type="ORF">OVA965_LOCUS40168</name>
    <name evidence="2" type="ORF">TMI583_LOCUS41571</name>
</gene>
<name>A0A8S2V0S7_9BILA</name>
<feature type="non-terminal residue" evidence="2">
    <location>
        <position position="26"/>
    </location>
</feature>
<protein>
    <submittedName>
        <fullName evidence="2">Uncharacterized protein</fullName>
    </submittedName>
</protein>
<evidence type="ECO:0000313" key="2">
    <source>
        <dbReference type="EMBL" id="CAF4361116.1"/>
    </source>
</evidence>